<dbReference type="RefSeq" id="XP_012200886.1">
    <property type="nucleotide sequence ID" value="XM_012345496.1"/>
</dbReference>
<dbReference type="Gene3D" id="2.60.40.150">
    <property type="entry name" value="C2 domain"/>
    <property type="match status" value="1"/>
</dbReference>
<dbReference type="GeneID" id="24129017"/>
<keyword evidence="4" id="KW-0808">Transferase</keyword>
<dbReference type="GO" id="GO:0004674">
    <property type="term" value="F:protein serine/threonine kinase activity"/>
    <property type="evidence" value="ECO:0007669"/>
    <property type="project" value="TreeGrafter"/>
</dbReference>
<evidence type="ECO:0000313" key="4">
    <source>
        <dbReference type="EMBL" id="KDO28446.1"/>
    </source>
</evidence>
<dbReference type="Gene3D" id="1.10.510.10">
    <property type="entry name" value="Transferase(Phosphotransferase) domain 1"/>
    <property type="match status" value="1"/>
</dbReference>
<dbReference type="Proteomes" id="UP000030745">
    <property type="component" value="Unassembled WGS sequence"/>
</dbReference>
<dbReference type="GO" id="GO:0005524">
    <property type="term" value="F:ATP binding"/>
    <property type="evidence" value="ECO:0007669"/>
    <property type="project" value="InterPro"/>
</dbReference>
<dbReference type="InterPro" id="IPR000719">
    <property type="entry name" value="Prot_kinase_dom"/>
</dbReference>
<feature type="domain" description="C2" evidence="2">
    <location>
        <begin position="390"/>
        <end position="509"/>
    </location>
</feature>
<feature type="domain" description="Protein kinase" evidence="3">
    <location>
        <begin position="125"/>
        <end position="392"/>
    </location>
</feature>
<protein>
    <submittedName>
        <fullName evidence="4">TKL protein kinase</fullName>
    </submittedName>
</protein>
<keyword evidence="1" id="KW-0175">Coiled coil</keyword>
<dbReference type="InterPro" id="IPR035892">
    <property type="entry name" value="C2_domain_sf"/>
</dbReference>
<evidence type="ECO:0000259" key="2">
    <source>
        <dbReference type="PROSITE" id="PS50004"/>
    </source>
</evidence>
<name>A0A067CPH5_SAPPC</name>
<dbReference type="Pfam" id="PF00168">
    <property type="entry name" value="C2"/>
    <property type="match status" value="1"/>
</dbReference>
<dbReference type="Pfam" id="PF00069">
    <property type="entry name" value="Pkinase"/>
    <property type="match status" value="1"/>
</dbReference>
<dbReference type="SUPFAM" id="SSF49562">
    <property type="entry name" value="C2 domain (Calcium/lipid-binding domain, CaLB)"/>
    <property type="match status" value="1"/>
</dbReference>
<dbReference type="CDD" id="cd00030">
    <property type="entry name" value="C2"/>
    <property type="match status" value="1"/>
</dbReference>
<reference evidence="4 5" key="1">
    <citation type="journal article" date="2013" name="PLoS Genet.">
        <title>Distinctive expansion of potential virulence genes in the genome of the oomycete fish pathogen Saprolegnia parasitica.</title>
        <authorList>
            <person name="Jiang R.H."/>
            <person name="de Bruijn I."/>
            <person name="Haas B.J."/>
            <person name="Belmonte R."/>
            <person name="Lobach L."/>
            <person name="Christie J."/>
            <person name="van den Ackerveken G."/>
            <person name="Bottin A."/>
            <person name="Bulone V."/>
            <person name="Diaz-Moreno S.M."/>
            <person name="Dumas B."/>
            <person name="Fan L."/>
            <person name="Gaulin E."/>
            <person name="Govers F."/>
            <person name="Grenville-Briggs L.J."/>
            <person name="Horner N.R."/>
            <person name="Levin J.Z."/>
            <person name="Mammella M."/>
            <person name="Meijer H.J."/>
            <person name="Morris P."/>
            <person name="Nusbaum C."/>
            <person name="Oome S."/>
            <person name="Phillips A.J."/>
            <person name="van Rooyen D."/>
            <person name="Rzeszutek E."/>
            <person name="Saraiva M."/>
            <person name="Secombes C.J."/>
            <person name="Seidl M.F."/>
            <person name="Snel B."/>
            <person name="Stassen J.H."/>
            <person name="Sykes S."/>
            <person name="Tripathy S."/>
            <person name="van den Berg H."/>
            <person name="Vega-Arreguin J.C."/>
            <person name="Wawra S."/>
            <person name="Young S.K."/>
            <person name="Zeng Q."/>
            <person name="Dieguez-Uribeondo J."/>
            <person name="Russ C."/>
            <person name="Tyler B.M."/>
            <person name="van West P."/>
        </authorList>
    </citation>
    <scope>NUCLEOTIDE SEQUENCE [LARGE SCALE GENOMIC DNA]</scope>
    <source>
        <strain evidence="4 5">CBS 223.65</strain>
    </source>
</reference>
<dbReference type="InterPro" id="IPR000008">
    <property type="entry name" value="C2_dom"/>
</dbReference>
<organism evidence="4 5">
    <name type="scientific">Saprolegnia parasitica (strain CBS 223.65)</name>
    <dbReference type="NCBI Taxonomy" id="695850"/>
    <lineage>
        <taxon>Eukaryota</taxon>
        <taxon>Sar</taxon>
        <taxon>Stramenopiles</taxon>
        <taxon>Oomycota</taxon>
        <taxon>Saprolegniomycetes</taxon>
        <taxon>Saprolegniales</taxon>
        <taxon>Saprolegniaceae</taxon>
        <taxon>Saprolegnia</taxon>
    </lineage>
</organism>
<dbReference type="AlphaFoldDB" id="A0A067CPH5"/>
<dbReference type="InterPro" id="IPR011009">
    <property type="entry name" value="Kinase-like_dom_sf"/>
</dbReference>
<dbReference type="STRING" id="695850.A0A067CPH5"/>
<gene>
    <name evidence="4" type="ORF">SPRG_06684</name>
</gene>
<dbReference type="OMA" id="HELPYAH"/>
<dbReference type="EMBL" id="KK583211">
    <property type="protein sequence ID" value="KDO28446.1"/>
    <property type="molecule type" value="Genomic_DNA"/>
</dbReference>
<dbReference type="PANTHER" id="PTHR44329:SF214">
    <property type="entry name" value="PROTEIN KINASE DOMAIN-CONTAINING PROTEIN"/>
    <property type="match status" value="1"/>
</dbReference>
<keyword evidence="4" id="KW-0418">Kinase</keyword>
<dbReference type="PROSITE" id="PS50011">
    <property type="entry name" value="PROTEIN_KINASE_DOM"/>
    <property type="match status" value="1"/>
</dbReference>
<dbReference type="InterPro" id="IPR051681">
    <property type="entry name" value="Ser/Thr_Kinases-Pseudokinases"/>
</dbReference>
<accession>A0A067CPH5</accession>
<evidence type="ECO:0000256" key="1">
    <source>
        <dbReference type="SAM" id="Coils"/>
    </source>
</evidence>
<dbReference type="OrthoDB" id="4062651at2759"/>
<evidence type="ECO:0000259" key="3">
    <source>
        <dbReference type="PROSITE" id="PS50011"/>
    </source>
</evidence>
<dbReference type="VEuPathDB" id="FungiDB:SPRG_06684"/>
<dbReference type="KEGG" id="spar:SPRG_06684"/>
<keyword evidence="5" id="KW-1185">Reference proteome</keyword>
<dbReference type="PROSITE" id="PS50004">
    <property type="entry name" value="C2"/>
    <property type="match status" value="1"/>
</dbReference>
<feature type="coiled-coil region" evidence="1">
    <location>
        <begin position="60"/>
        <end position="107"/>
    </location>
</feature>
<proteinExistence type="predicted"/>
<dbReference type="PANTHER" id="PTHR44329">
    <property type="entry name" value="SERINE/THREONINE-PROTEIN KINASE TNNI3K-RELATED"/>
    <property type="match status" value="1"/>
</dbReference>
<evidence type="ECO:0000313" key="5">
    <source>
        <dbReference type="Proteomes" id="UP000030745"/>
    </source>
</evidence>
<dbReference type="SUPFAM" id="SSF56112">
    <property type="entry name" value="Protein kinase-like (PK-like)"/>
    <property type="match status" value="1"/>
</dbReference>
<sequence>MDTSIPCVVCNKPNVVTENVCTNCGKSLGSDADRLDVLVRRLQLWQGDPNAELLAARAQIVALQAQVDEQASRLLALQAKLQADASGVGKEMELKHLRERLQEIEERQHLSASLHTIPGVEGSQFLDAQLLGTTSNFVLHLGTLEGKLVVRKMFFESSPEEALVHKFKESIAMLAKLDGGGGAIIPLFGAAAVDQRRPVIFMEYMERGDLRSALSGKAALSWPTRLQIALQVAKALAKMHAMDLIHRDLNSSHILLSHTNVAKVTGLSNAREKSPSSMTNNVGDFRWAAPETMVEGNLYSEKADIYSFGIILVELDTHELPYAHMKDSKGRQMREFAISDAIRRATPGAPITQHKFGDSPSWYQDLARECTSLDPTARPSAVELVRRLQEHLRAPSKVAAPPTPAVVNVRLTVVEANSILDTQAFGTQSPICKVGLGGKEFSTQPHNRGGRAPRWNERFDFFNVNLMEMVLEANILNVQWWLEGQIGKCNLPLHEALDGKHGCRRRMWLPVYSRGDNHGYLTIDVEFQGDVARWLHEYVAAMECYVVALGDAESVARDEALHKIEVAQRLVEQVEVAP</sequence>